<reference evidence="1" key="1">
    <citation type="submission" date="2013-07" db="EMBL/GenBank/DDBJ databases">
        <title>Sub-species coevolution in mutualistic symbiosis.</title>
        <authorList>
            <person name="Murfin K."/>
            <person name="Klassen J."/>
            <person name="Lee M."/>
            <person name="Forst S."/>
            <person name="Stock P."/>
            <person name="Goodrich-Blair H."/>
        </authorList>
    </citation>
    <scope>NUCLEOTIDE SEQUENCE [LARGE SCALE GENOMIC DNA]</scope>
    <source>
        <strain evidence="1">Kraussei Quebec</strain>
    </source>
</reference>
<dbReference type="Proteomes" id="UP000028500">
    <property type="component" value="Unassembled WGS sequence"/>
</dbReference>
<gene>
    <name evidence="1" type="ORF">XBKQ1_1360005</name>
</gene>
<comment type="caution">
    <text evidence="1">The sequence shown here is derived from an EMBL/GenBank/DDBJ whole genome shotgun (WGS) entry which is preliminary data.</text>
</comment>
<evidence type="ECO:0000313" key="2">
    <source>
        <dbReference type="Proteomes" id="UP000028500"/>
    </source>
</evidence>
<sequence length="43" mass="4736">MAKCSTLFPKQEIPNGSLDLILPLVFLLPGFDLSFLHKSFGLS</sequence>
<dbReference type="AlphaFoldDB" id="A0A077PD39"/>
<accession>A0A077PD39</accession>
<proteinExistence type="predicted"/>
<organism evidence="1 2">
    <name type="scientific">Xenorhabdus bovienii str. kraussei Quebec</name>
    <dbReference type="NCBI Taxonomy" id="1398203"/>
    <lineage>
        <taxon>Bacteria</taxon>
        <taxon>Pseudomonadati</taxon>
        <taxon>Pseudomonadota</taxon>
        <taxon>Gammaproteobacteria</taxon>
        <taxon>Enterobacterales</taxon>
        <taxon>Morganellaceae</taxon>
        <taxon>Xenorhabdus</taxon>
    </lineage>
</organism>
<protein>
    <submittedName>
        <fullName evidence="1">Uncharacterized protein</fullName>
    </submittedName>
</protein>
<dbReference type="HOGENOM" id="CLU_3241602_0_0_6"/>
<evidence type="ECO:0000313" key="1">
    <source>
        <dbReference type="EMBL" id="CDH18576.1"/>
    </source>
</evidence>
<dbReference type="EMBL" id="CBSY010000042">
    <property type="protein sequence ID" value="CDH18576.1"/>
    <property type="molecule type" value="Genomic_DNA"/>
</dbReference>
<keyword evidence="2" id="KW-1185">Reference proteome</keyword>
<name>A0A077PD39_XENBV</name>